<feature type="non-terminal residue" evidence="8">
    <location>
        <position position="1"/>
    </location>
</feature>
<dbReference type="SUPFAM" id="SSF48452">
    <property type="entry name" value="TPR-like"/>
    <property type="match status" value="2"/>
</dbReference>
<reference evidence="8 9" key="1">
    <citation type="journal article" date="2018" name="Nat. Ecol. Evol.">
        <title>Genomic signatures of mitonuclear coevolution across populations of Tigriopus californicus.</title>
        <authorList>
            <person name="Barreto F.S."/>
            <person name="Watson E.T."/>
            <person name="Lima T.G."/>
            <person name="Willett C.S."/>
            <person name="Edmands S."/>
            <person name="Li W."/>
            <person name="Burton R.S."/>
        </authorList>
    </citation>
    <scope>NUCLEOTIDE SEQUENCE [LARGE SCALE GENOMIC DNA]</scope>
    <source>
        <strain evidence="8 9">San Diego</strain>
    </source>
</reference>
<gene>
    <name evidence="8" type="ORF">TCAL_08136</name>
</gene>
<accession>A0A553PJL8</accession>
<dbReference type="SMART" id="SM00727">
    <property type="entry name" value="STI1"/>
    <property type="match status" value="1"/>
</dbReference>
<dbReference type="PANTHER" id="PTHR22904:SF523">
    <property type="entry name" value="STRESS-INDUCED-PHOSPHOPROTEIN 1"/>
    <property type="match status" value="1"/>
</dbReference>
<sequence length="337" mass="37704">TVDGGEGAPPTVDAAQRAAALAAKLRGNEAYKKKDLDTAWGEYTTAVSLDPTDMTFVSNLAAVQFERKDYPACVAECQRALQVGREHRADFKLMAKAWARLGNAAKRLGQLDTAKMAFEKALTEHRTPDYRTSLSEIESLIKKKNEQDYINPELAEEEKQAGNACFKSGDFSGAVKRYSEAIRRNPSDSKIYSNRAACYTKLMSFDLALKDCEKAIELDPQFIKAFLRKAMVHKGMGQTSKAQATYEKALELDPNCTEAMEGYRSCAMQSHTDPEEVRKRAMNDPEVQRILNDPAMRMILEQMQSDPNAIQDHLKNPAIAEKFMKLREAGLIQVAYK</sequence>
<feature type="repeat" description="TPR" evidence="6">
    <location>
        <begin position="189"/>
        <end position="222"/>
    </location>
</feature>
<evidence type="ECO:0000256" key="5">
    <source>
        <dbReference type="ARBA" id="ARBA00026193"/>
    </source>
</evidence>
<dbReference type="Gene3D" id="1.10.260.100">
    <property type="match status" value="1"/>
</dbReference>
<name>A0A553PJL8_TIGCA</name>
<evidence type="ECO:0000256" key="6">
    <source>
        <dbReference type="PROSITE-ProRule" id="PRU00339"/>
    </source>
</evidence>
<dbReference type="InterPro" id="IPR006636">
    <property type="entry name" value="STI1_HS-bd"/>
</dbReference>
<dbReference type="FunFam" id="1.10.260.100:FF:000002">
    <property type="entry name" value="Stress-induced-phosphoprotein 1 (Hsp70/Hsp90-organizing)"/>
    <property type="match status" value="1"/>
</dbReference>
<dbReference type="Pfam" id="PF00515">
    <property type="entry name" value="TPR_1"/>
    <property type="match status" value="1"/>
</dbReference>
<keyword evidence="2" id="KW-0963">Cytoplasm</keyword>
<evidence type="ECO:0000256" key="1">
    <source>
        <dbReference type="ARBA" id="ARBA00004496"/>
    </source>
</evidence>
<dbReference type="Proteomes" id="UP000318571">
    <property type="component" value="Chromosome 11"/>
</dbReference>
<dbReference type="PANTHER" id="PTHR22904">
    <property type="entry name" value="TPR REPEAT CONTAINING PROTEIN"/>
    <property type="match status" value="1"/>
</dbReference>
<proteinExistence type="predicted"/>
<comment type="caution">
    <text evidence="8">The sequence shown here is derived from an EMBL/GenBank/DDBJ whole genome shotgun (WGS) entry which is preliminary data.</text>
</comment>
<feature type="repeat" description="TPR" evidence="6">
    <location>
        <begin position="223"/>
        <end position="256"/>
    </location>
</feature>
<dbReference type="STRING" id="6832.A0A553PJL8"/>
<feature type="repeat" description="TPR" evidence="6">
    <location>
        <begin position="95"/>
        <end position="128"/>
    </location>
</feature>
<keyword evidence="3" id="KW-0677">Repeat</keyword>
<dbReference type="EMBL" id="VCGU01000003">
    <property type="protein sequence ID" value="TRY77864.1"/>
    <property type="molecule type" value="Genomic_DNA"/>
</dbReference>
<dbReference type="AlphaFoldDB" id="A0A553PJL8"/>
<evidence type="ECO:0000259" key="7">
    <source>
        <dbReference type="SMART" id="SM00727"/>
    </source>
</evidence>
<dbReference type="Pfam" id="PF17830">
    <property type="entry name" value="STI1-HOP_DP"/>
    <property type="match status" value="1"/>
</dbReference>
<dbReference type="InterPro" id="IPR041243">
    <property type="entry name" value="STI1/HOP_DP"/>
</dbReference>
<dbReference type="SMART" id="SM00028">
    <property type="entry name" value="TPR"/>
    <property type="match status" value="6"/>
</dbReference>
<evidence type="ECO:0000256" key="4">
    <source>
        <dbReference type="ARBA" id="ARBA00022803"/>
    </source>
</evidence>
<dbReference type="PROSITE" id="PS50005">
    <property type="entry name" value="TPR"/>
    <property type="match status" value="4"/>
</dbReference>
<dbReference type="OMA" id="ECTTYTN"/>
<organism evidence="8 9">
    <name type="scientific">Tigriopus californicus</name>
    <name type="common">Marine copepod</name>
    <dbReference type="NCBI Taxonomy" id="6832"/>
    <lineage>
        <taxon>Eukaryota</taxon>
        <taxon>Metazoa</taxon>
        <taxon>Ecdysozoa</taxon>
        <taxon>Arthropoda</taxon>
        <taxon>Crustacea</taxon>
        <taxon>Multicrustacea</taxon>
        <taxon>Hexanauplia</taxon>
        <taxon>Copepoda</taxon>
        <taxon>Harpacticoida</taxon>
        <taxon>Harpacticidae</taxon>
        <taxon>Tigriopus</taxon>
    </lineage>
</organism>
<evidence type="ECO:0000313" key="9">
    <source>
        <dbReference type="Proteomes" id="UP000318571"/>
    </source>
</evidence>
<dbReference type="Pfam" id="PF13181">
    <property type="entry name" value="TPR_8"/>
    <property type="match status" value="2"/>
</dbReference>
<dbReference type="Gene3D" id="1.25.40.10">
    <property type="entry name" value="Tetratricopeptide repeat domain"/>
    <property type="match status" value="2"/>
</dbReference>
<evidence type="ECO:0000256" key="2">
    <source>
        <dbReference type="ARBA" id="ARBA00022490"/>
    </source>
</evidence>
<keyword evidence="9" id="KW-1185">Reference proteome</keyword>
<dbReference type="InterPro" id="IPR011990">
    <property type="entry name" value="TPR-like_helical_dom_sf"/>
</dbReference>
<dbReference type="FunFam" id="1.25.40.10:FF:000027">
    <property type="entry name" value="stress-induced-phosphoprotein 1 isoform X1"/>
    <property type="match status" value="1"/>
</dbReference>
<dbReference type="GO" id="GO:0051879">
    <property type="term" value="F:Hsp90 protein binding"/>
    <property type="evidence" value="ECO:0007669"/>
    <property type="project" value="TreeGrafter"/>
</dbReference>
<evidence type="ECO:0000313" key="8">
    <source>
        <dbReference type="EMBL" id="TRY77864.1"/>
    </source>
</evidence>
<feature type="repeat" description="TPR" evidence="6">
    <location>
        <begin position="155"/>
        <end position="188"/>
    </location>
</feature>
<evidence type="ECO:0000256" key="3">
    <source>
        <dbReference type="ARBA" id="ARBA00022737"/>
    </source>
</evidence>
<dbReference type="GO" id="GO:0005737">
    <property type="term" value="C:cytoplasm"/>
    <property type="evidence" value="ECO:0007669"/>
    <property type="project" value="UniProtKB-SubCell"/>
</dbReference>
<dbReference type="FunFam" id="1.25.40.10:FF:000010">
    <property type="entry name" value="Stress-induced phosphoprotein 1"/>
    <property type="match status" value="1"/>
</dbReference>
<comment type="subcellular location">
    <subcellularLocation>
        <location evidence="1">Cytoplasm</location>
    </subcellularLocation>
</comment>
<protein>
    <recommendedName>
        <fullName evidence="5">Stress-induced-phosphoprotein 1</fullName>
    </recommendedName>
</protein>
<keyword evidence="4 6" id="KW-0802">TPR repeat</keyword>
<feature type="non-terminal residue" evidence="8">
    <location>
        <position position="337"/>
    </location>
</feature>
<feature type="domain" description="STI1" evidence="7">
    <location>
        <begin position="284"/>
        <end position="323"/>
    </location>
</feature>
<dbReference type="InterPro" id="IPR019734">
    <property type="entry name" value="TPR_rpt"/>
</dbReference>